<reference evidence="5" key="1">
    <citation type="submission" date="2018-05" db="EMBL/GenBank/DDBJ databases">
        <authorList>
            <person name="Nie L."/>
        </authorList>
    </citation>
    <scope>NUCLEOTIDE SEQUENCE [LARGE SCALE GENOMIC DNA]</scope>
    <source>
        <strain evidence="5">NL</strain>
    </source>
</reference>
<name>A0A328BTH6_9BACT</name>
<evidence type="ECO:0000313" key="4">
    <source>
        <dbReference type="EMBL" id="RAK70600.1"/>
    </source>
</evidence>
<dbReference type="Gene3D" id="1.20.120.450">
    <property type="entry name" value="dinb family like domain"/>
    <property type="match status" value="1"/>
</dbReference>
<proteinExistence type="inferred from homology"/>
<comment type="caution">
    <text evidence="4">The sequence shown here is derived from an EMBL/GenBank/DDBJ whole genome shotgun (WGS) entry which is preliminary data.</text>
</comment>
<accession>A0A328BTH6</accession>
<dbReference type="GO" id="GO:0046872">
    <property type="term" value="F:metal ion binding"/>
    <property type="evidence" value="ECO:0007669"/>
    <property type="project" value="UniProtKB-KW"/>
</dbReference>
<keyword evidence="2 3" id="KW-0479">Metal-binding</keyword>
<evidence type="ECO:0000256" key="3">
    <source>
        <dbReference type="PIRSR" id="PIRSR607837-1"/>
    </source>
</evidence>
<dbReference type="InterPro" id="IPR007837">
    <property type="entry name" value="DinB"/>
</dbReference>
<evidence type="ECO:0000313" key="5">
    <source>
        <dbReference type="Proteomes" id="UP000248553"/>
    </source>
</evidence>
<feature type="binding site" evidence="3">
    <location>
        <position position="53"/>
    </location>
    <ligand>
        <name>a divalent metal cation</name>
        <dbReference type="ChEBI" id="CHEBI:60240"/>
    </ligand>
</feature>
<dbReference type="SUPFAM" id="SSF109854">
    <property type="entry name" value="DinB/YfiT-like putative metalloenzymes"/>
    <property type="match status" value="1"/>
</dbReference>
<evidence type="ECO:0000256" key="2">
    <source>
        <dbReference type="ARBA" id="ARBA00022723"/>
    </source>
</evidence>
<feature type="binding site" evidence="3">
    <location>
        <position position="144"/>
    </location>
    <ligand>
        <name>a divalent metal cation</name>
        <dbReference type="ChEBI" id="CHEBI:60240"/>
    </ligand>
</feature>
<evidence type="ECO:0000256" key="1">
    <source>
        <dbReference type="ARBA" id="ARBA00008635"/>
    </source>
</evidence>
<protein>
    <submittedName>
        <fullName evidence="4">DinB family protein</fullName>
    </submittedName>
</protein>
<dbReference type="AlphaFoldDB" id="A0A328BTH6"/>
<organism evidence="4 5">
    <name type="scientific">Hymenobacter edaphi</name>
    <dbReference type="NCBI Taxonomy" id="2211146"/>
    <lineage>
        <taxon>Bacteria</taxon>
        <taxon>Pseudomonadati</taxon>
        <taxon>Bacteroidota</taxon>
        <taxon>Cytophagia</taxon>
        <taxon>Cytophagales</taxon>
        <taxon>Hymenobacteraceae</taxon>
        <taxon>Hymenobacter</taxon>
    </lineage>
</organism>
<keyword evidence="5" id="KW-1185">Reference proteome</keyword>
<dbReference type="InterPro" id="IPR034660">
    <property type="entry name" value="DinB/YfiT-like"/>
</dbReference>
<dbReference type="OrthoDB" id="119432at2"/>
<dbReference type="Proteomes" id="UP000248553">
    <property type="component" value="Unassembled WGS sequence"/>
</dbReference>
<dbReference type="EMBL" id="QHKM01000001">
    <property type="protein sequence ID" value="RAK70600.1"/>
    <property type="molecule type" value="Genomic_DNA"/>
</dbReference>
<dbReference type="RefSeq" id="WP_111477350.1">
    <property type="nucleotide sequence ID" value="NZ_QHKM01000001.1"/>
</dbReference>
<dbReference type="Pfam" id="PF05163">
    <property type="entry name" value="DinB"/>
    <property type="match status" value="1"/>
</dbReference>
<gene>
    <name evidence="4" type="ORF">DLM85_07140</name>
</gene>
<sequence>METTLVAAPAQAFLAELHDEVPQTRRVFERAPVAQLDWQPHAKSMTLGQLLRHTADVLGWIKDTLDSTDLDVSVFDNAATTPISSTAELLAYLEERAAAATAGLQAATADDLEQLWTMRSGEQVLVSQSRASVVRHLISQMIHHRGQLTVYLRLLDVPVPGPYGPSADEQNWQG</sequence>
<comment type="similarity">
    <text evidence="1">Belongs to the DinB family.</text>
</comment>